<evidence type="ECO:0000313" key="2">
    <source>
        <dbReference type="EMBL" id="AMO66903.1"/>
    </source>
</evidence>
<dbReference type="KEGG" id="zal:AZF00_00680"/>
<dbReference type="STRING" id="1470434.AZF00_00680"/>
<dbReference type="AlphaFoldDB" id="A0A127M0Z4"/>
<evidence type="ECO:0000256" key="1">
    <source>
        <dbReference type="PIRNR" id="PIRNR006320"/>
    </source>
</evidence>
<dbReference type="SUPFAM" id="SSF52317">
    <property type="entry name" value="Class I glutamine amidotransferase-like"/>
    <property type="match status" value="1"/>
</dbReference>
<dbReference type="GO" id="GO:0016829">
    <property type="term" value="F:lyase activity"/>
    <property type="evidence" value="ECO:0007669"/>
    <property type="project" value="UniProtKB-UniRule"/>
</dbReference>
<dbReference type="InterPro" id="IPR026041">
    <property type="entry name" value="ElbB"/>
</dbReference>
<comment type="function">
    <text evidence="1">Displays glyoxalase activity, catalyzing the conversion of glyoxal to glycolate.</text>
</comment>
<reference evidence="2 3" key="1">
    <citation type="submission" date="2015-12" db="EMBL/GenBank/DDBJ databases">
        <authorList>
            <person name="Shamseldin A."/>
            <person name="Moawad H."/>
            <person name="Abd El-Rahim W.M."/>
            <person name="Sadowsky M.J."/>
        </authorList>
    </citation>
    <scope>NUCLEOTIDE SEQUENCE [LARGE SCALE GENOMIC DNA]</scope>
    <source>
        <strain evidence="2 3">SM2</strain>
    </source>
</reference>
<dbReference type="EMBL" id="CP014544">
    <property type="protein sequence ID" value="AMO66903.1"/>
    <property type="molecule type" value="Genomic_DNA"/>
</dbReference>
<accession>A0A127M0Z4</accession>
<dbReference type="PANTHER" id="PTHR10224">
    <property type="entry name" value="ES1 PROTEIN HOMOLOG, MITOCHONDRIAL"/>
    <property type="match status" value="1"/>
</dbReference>
<dbReference type="Proteomes" id="UP000074119">
    <property type="component" value="Chromosome"/>
</dbReference>
<organism evidence="2 3">
    <name type="scientific">Zhongshania aliphaticivorans</name>
    <dbReference type="NCBI Taxonomy" id="1470434"/>
    <lineage>
        <taxon>Bacteria</taxon>
        <taxon>Pseudomonadati</taxon>
        <taxon>Pseudomonadota</taxon>
        <taxon>Gammaproteobacteria</taxon>
        <taxon>Cellvibrionales</taxon>
        <taxon>Spongiibacteraceae</taxon>
        <taxon>Zhongshania</taxon>
    </lineage>
</organism>
<comment type="similarity">
    <text evidence="1">Belongs to the peptidase C56 family.</text>
</comment>
<dbReference type="Gene3D" id="3.40.50.880">
    <property type="match status" value="1"/>
</dbReference>
<dbReference type="PANTHER" id="PTHR10224:SF12">
    <property type="entry name" value="GLYOXALASE ELBB"/>
    <property type="match status" value="1"/>
</dbReference>
<dbReference type="PIRSF" id="PIRSF006320">
    <property type="entry name" value="Elb2"/>
    <property type="match status" value="1"/>
</dbReference>
<dbReference type="NCBIfam" id="NF008747">
    <property type="entry name" value="PRK11780.1"/>
    <property type="match status" value="1"/>
</dbReference>
<sequence>MKKVALLLAGCGVYDGSEIYESVLTMLSLENHDASYQCFAPDIEQMHVINHFSGEVAEGERRNVLVESARLARGRVKNLNEANIADFDAVIVPGGFGVAKNLSDFAVNGAEMNVLPEVLGFIQAMHGAAKPVGLICIAPTMAARIFGSGVKCTIGSDADTAAAITAMGGNHQVCAVDEVCIDKDMKLVTTPAYMVAGSIAEAARGINRCVKEVLSLA</sequence>
<gene>
    <name evidence="2" type="ORF">AZF00_00680</name>
</gene>
<keyword evidence="1" id="KW-0456">Lyase</keyword>
<proteinExistence type="inferred from homology"/>
<comment type="catalytic activity">
    <reaction evidence="1">
        <text>glyoxal + H2O = glycolate + H(+)</text>
        <dbReference type="Rhea" id="RHEA:51672"/>
        <dbReference type="ChEBI" id="CHEBI:15377"/>
        <dbReference type="ChEBI" id="CHEBI:15378"/>
        <dbReference type="ChEBI" id="CHEBI:29805"/>
        <dbReference type="ChEBI" id="CHEBI:34779"/>
    </reaction>
</comment>
<dbReference type="InterPro" id="IPR029062">
    <property type="entry name" value="Class_I_gatase-like"/>
</dbReference>
<evidence type="ECO:0000313" key="3">
    <source>
        <dbReference type="Proteomes" id="UP000074119"/>
    </source>
</evidence>
<name>A0A127M0Z4_9GAMM</name>
<dbReference type="RefSeq" id="WP_008253352.1">
    <property type="nucleotide sequence ID" value="NZ_CP014544.1"/>
</dbReference>
<protein>
    <recommendedName>
        <fullName evidence="1">Glyoxalase</fullName>
    </recommendedName>
</protein>
<dbReference type="CDD" id="cd03133">
    <property type="entry name" value="GATase1_ES1"/>
    <property type="match status" value="1"/>
</dbReference>